<sequence>MSLDKGRSRLSMRSTITAPQSHYYQVPLQGIEGRRPDPYLASGMDPLVWTFNPAHYQAFKLPGLHLNRLLIAYKYIS</sequence>
<keyword evidence="2" id="KW-1185">Reference proteome</keyword>
<name>A0A9D4FAH5_DREPO</name>
<dbReference type="AlphaFoldDB" id="A0A9D4FAH5"/>
<dbReference type="Proteomes" id="UP000828390">
    <property type="component" value="Unassembled WGS sequence"/>
</dbReference>
<comment type="caution">
    <text evidence="1">The sequence shown here is derived from an EMBL/GenBank/DDBJ whole genome shotgun (WGS) entry which is preliminary data.</text>
</comment>
<reference evidence="1" key="1">
    <citation type="journal article" date="2019" name="bioRxiv">
        <title>The Genome of the Zebra Mussel, Dreissena polymorpha: A Resource for Invasive Species Research.</title>
        <authorList>
            <person name="McCartney M.A."/>
            <person name="Auch B."/>
            <person name="Kono T."/>
            <person name="Mallez S."/>
            <person name="Zhang Y."/>
            <person name="Obille A."/>
            <person name="Becker A."/>
            <person name="Abrahante J.E."/>
            <person name="Garbe J."/>
            <person name="Badalamenti J.P."/>
            <person name="Herman A."/>
            <person name="Mangelson H."/>
            <person name="Liachko I."/>
            <person name="Sullivan S."/>
            <person name="Sone E.D."/>
            <person name="Koren S."/>
            <person name="Silverstein K.A.T."/>
            <person name="Beckman K.B."/>
            <person name="Gohl D.M."/>
        </authorList>
    </citation>
    <scope>NUCLEOTIDE SEQUENCE</scope>
    <source>
        <strain evidence="1">Duluth1</strain>
        <tissue evidence="1">Whole animal</tissue>
    </source>
</reference>
<accession>A0A9D4FAH5</accession>
<evidence type="ECO:0000313" key="2">
    <source>
        <dbReference type="Proteomes" id="UP000828390"/>
    </source>
</evidence>
<organism evidence="1 2">
    <name type="scientific">Dreissena polymorpha</name>
    <name type="common">Zebra mussel</name>
    <name type="synonym">Mytilus polymorpha</name>
    <dbReference type="NCBI Taxonomy" id="45954"/>
    <lineage>
        <taxon>Eukaryota</taxon>
        <taxon>Metazoa</taxon>
        <taxon>Spiralia</taxon>
        <taxon>Lophotrochozoa</taxon>
        <taxon>Mollusca</taxon>
        <taxon>Bivalvia</taxon>
        <taxon>Autobranchia</taxon>
        <taxon>Heteroconchia</taxon>
        <taxon>Euheterodonta</taxon>
        <taxon>Imparidentia</taxon>
        <taxon>Neoheterodontei</taxon>
        <taxon>Myida</taxon>
        <taxon>Dreissenoidea</taxon>
        <taxon>Dreissenidae</taxon>
        <taxon>Dreissena</taxon>
    </lineage>
</organism>
<proteinExistence type="predicted"/>
<evidence type="ECO:0000313" key="1">
    <source>
        <dbReference type="EMBL" id="KAH3794712.1"/>
    </source>
</evidence>
<reference evidence="1" key="2">
    <citation type="submission" date="2020-11" db="EMBL/GenBank/DDBJ databases">
        <authorList>
            <person name="McCartney M.A."/>
            <person name="Auch B."/>
            <person name="Kono T."/>
            <person name="Mallez S."/>
            <person name="Becker A."/>
            <person name="Gohl D.M."/>
            <person name="Silverstein K.A.T."/>
            <person name="Koren S."/>
            <person name="Bechman K.B."/>
            <person name="Herman A."/>
            <person name="Abrahante J.E."/>
            <person name="Garbe J."/>
        </authorList>
    </citation>
    <scope>NUCLEOTIDE SEQUENCE</scope>
    <source>
        <strain evidence="1">Duluth1</strain>
        <tissue evidence="1">Whole animal</tissue>
    </source>
</reference>
<gene>
    <name evidence="1" type="ORF">DPMN_148250</name>
</gene>
<dbReference type="EMBL" id="JAIWYP010000007">
    <property type="protein sequence ID" value="KAH3794712.1"/>
    <property type="molecule type" value="Genomic_DNA"/>
</dbReference>
<protein>
    <submittedName>
        <fullName evidence="1">Uncharacterized protein</fullName>
    </submittedName>
</protein>